<evidence type="ECO:0000256" key="2">
    <source>
        <dbReference type="ARBA" id="ARBA00009295"/>
    </source>
</evidence>
<comment type="cofactor">
    <cofactor evidence="13">
        <name>Fe(2+)</name>
        <dbReference type="ChEBI" id="CHEBI:29033"/>
    </cofactor>
</comment>
<protein>
    <recommendedName>
        <fullName evidence="15">Fatty acid desaturase domain-containing protein</fullName>
    </recommendedName>
</protein>
<gene>
    <name evidence="16" type="ORF">LPLAT_LOCUS7490</name>
</gene>
<feature type="transmembrane region" description="Helical" evidence="14">
    <location>
        <begin position="69"/>
        <end position="88"/>
    </location>
</feature>
<keyword evidence="11 14" id="KW-0472">Membrane</keyword>
<evidence type="ECO:0000256" key="14">
    <source>
        <dbReference type="SAM" id="Phobius"/>
    </source>
</evidence>
<evidence type="ECO:0000256" key="9">
    <source>
        <dbReference type="ARBA" id="ARBA00023004"/>
    </source>
</evidence>
<evidence type="ECO:0000313" key="17">
    <source>
        <dbReference type="Proteomes" id="UP001497644"/>
    </source>
</evidence>
<dbReference type="PANTHER" id="PTHR11351">
    <property type="entry name" value="ACYL-COA DESATURASE"/>
    <property type="match status" value="1"/>
</dbReference>
<comment type="subcellular location">
    <subcellularLocation>
        <location evidence="1">Membrane</location>
        <topology evidence="1">Multi-pass membrane protein</topology>
    </subcellularLocation>
</comment>
<dbReference type="PANTHER" id="PTHR11351:SF21">
    <property type="entry name" value="GH07782P"/>
    <property type="match status" value="1"/>
</dbReference>
<feature type="transmembrane region" description="Helical" evidence="14">
    <location>
        <begin position="39"/>
        <end position="57"/>
    </location>
</feature>
<comment type="domain">
    <text evidence="13">The histidine box domains are involved in binding the catalytic metal ions.</text>
</comment>
<evidence type="ECO:0000256" key="11">
    <source>
        <dbReference type="ARBA" id="ARBA00023136"/>
    </source>
</evidence>
<organism evidence="16 17">
    <name type="scientific">Lasius platythorax</name>
    <dbReference type="NCBI Taxonomy" id="488582"/>
    <lineage>
        <taxon>Eukaryota</taxon>
        <taxon>Metazoa</taxon>
        <taxon>Ecdysozoa</taxon>
        <taxon>Arthropoda</taxon>
        <taxon>Hexapoda</taxon>
        <taxon>Insecta</taxon>
        <taxon>Pterygota</taxon>
        <taxon>Neoptera</taxon>
        <taxon>Endopterygota</taxon>
        <taxon>Hymenoptera</taxon>
        <taxon>Apocrita</taxon>
        <taxon>Aculeata</taxon>
        <taxon>Formicoidea</taxon>
        <taxon>Formicidae</taxon>
        <taxon>Formicinae</taxon>
        <taxon>Lasius</taxon>
        <taxon>Lasius</taxon>
    </lineage>
</organism>
<dbReference type="PROSITE" id="PS00476">
    <property type="entry name" value="FATTY_ACID_DESATUR_1"/>
    <property type="match status" value="1"/>
</dbReference>
<evidence type="ECO:0000256" key="12">
    <source>
        <dbReference type="ARBA" id="ARBA00023160"/>
    </source>
</evidence>
<feature type="transmembrane region" description="Helical" evidence="14">
    <location>
        <begin position="187"/>
        <end position="208"/>
    </location>
</feature>
<dbReference type="PRINTS" id="PR00075">
    <property type="entry name" value="FACDDSATRASE"/>
</dbReference>
<dbReference type="InterPro" id="IPR015876">
    <property type="entry name" value="Acyl-CoA_DS"/>
</dbReference>
<dbReference type="CDD" id="cd03505">
    <property type="entry name" value="Delta9-FADS-like"/>
    <property type="match status" value="1"/>
</dbReference>
<feature type="domain" description="Fatty acid desaturase" evidence="15">
    <location>
        <begin position="40"/>
        <end position="242"/>
    </location>
</feature>
<comment type="similarity">
    <text evidence="2 13">Belongs to the fatty acid desaturase type 1 family.</text>
</comment>
<keyword evidence="12 13" id="KW-0275">Fatty acid biosynthesis</keyword>
<evidence type="ECO:0000259" key="15">
    <source>
        <dbReference type="Pfam" id="PF00487"/>
    </source>
</evidence>
<keyword evidence="8 13" id="KW-0560">Oxidoreductase</keyword>
<keyword evidence="17" id="KW-1185">Reference proteome</keyword>
<name>A0AAV2NMA5_9HYME</name>
<keyword evidence="6" id="KW-0276">Fatty acid metabolism</keyword>
<evidence type="ECO:0000256" key="4">
    <source>
        <dbReference type="ARBA" id="ARBA00022692"/>
    </source>
</evidence>
<dbReference type="InterPro" id="IPR005804">
    <property type="entry name" value="FA_desaturase_dom"/>
</dbReference>
<keyword evidence="7 14" id="KW-1133">Transmembrane helix</keyword>
<evidence type="ECO:0000256" key="8">
    <source>
        <dbReference type="ARBA" id="ARBA00023002"/>
    </source>
</evidence>
<evidence type="ECO:0000256" key="10">
    <source>
        <dbReference type="ARBA" id="ARBA00023098"/>
    </source>
</evidence>
<dbReference type="GO" id="GO:0006636">
    <property type="term" value="P:unsaturated fatty acid biosynthetic process"/>
    <property type="evidence" value="ECO:0007669"/>
    <property type="project" value="TreeGrafter"/>
</dbReference>
<dbReference type="AlphaFoldDB" id="A0AAV2NMA5"/>
<dbReference type="EMBL" id="OZ034826">
    <property type="protein sequence ID" value="CAL1681466.1"/>
    <property type="molecule type" value="Genomic_DNA"/>
</dbReference>
<dbReference type="InterPro" id="IPR001522">
    <property type="entry name" value="FADS-1_CS"/>
</dbReference>
<dbReference type="Proteomes" id="UP001497644">
    <property type="component" value="Chromosome 3"/>
</dbReference>
<keyword evidence="4 13" id="KW-0812">Transmembrane</keyword>
<dbReference type="GO" id="GO:0005789">
    <property type="term" value="C:endoplasmic reticulum membrane"/>
    <property type="evidence" value="ECO:0007669"/>
    <property type="project" value="TreeGrafter"/>
</dbReference>
<accession>A0AAV2NMA5</accession>
<evidence type="ECO:0000256" key="1">
    <source>
        <dbReference type="ARBA" id="ARBA00004141"/>
    </source>
</evidence>
<proteinExistence type="inferred from homology"/>
<evidence type="ECO:0000313" key="16">
    <source>
        <dbReference type="EMBL" id="CAL1681466.1"/>
    </source>
</evidence>
<evidence type="ECO:0000256" key="6">
    <source>
        <dbReference type="ARBA" id="ARBA00022832"/>
    </source>
</evidence>
<evidence type="ECO:0000256" key="7">
    <source>
        <dbReference type="ARBA" id="ARBA00022989"/>
    </source>
</evidence>
<reference evidence="16" key="1">
    <citation type="submission" date="2024-04" db="EMBL/GenBank/DDBJ databases">
        <authorList>
            <consortium name="Molecular Ecology Group"/>
        </authorList>
    </citation>
    <scope>NUCLEOTIDE SEQUENCE</scope>
</reference>
<evidence type="ECO:0000256" key="5">
    <source>
        <dbReference type="ARBA" id="ARBA00022723"/>
    </source>
</evidence>
<dbReference type="GO" id="GO:0004768">
    <property type="term" value="F:stearoyl-CoA 9-desaturase activity"/>
    <property type="evidence" value="ECO:0007669"/>
    <property type="project" value="TreeGrafter"/>
</dbReference>
<dbReference type="GO" id="GO:0005506">
    <property type="term" value="F:iron ion binding"/>
    <property type="evidence" value="ECO:0007669"/>
    <property type="project" value="TreeGrafter"/>
</dbReference>
<keyword evidence="9" id="KW-0408">Iron</keyword>
<dbReference type="Pfam" id="PF00487">
    <property type="entry name" value="FA_desaturase"/>
    <property type="match status" value="1"/>
</dbReference>
<feature type="transmembrane region" description="Helical" evidence="14">
    <location>
        <begin position="7"/>
        <end position="27"/>
    </location>
</feature>
<evidence type="ECO:0000256" key="3">
    <source>
        <dbReference type="ARBA" id="ARBA00022516"/>
    </source>
</evidence>
<keyword evidence="10" id="KW-0443">Lipid metabolism</keyword>
<keyword evidence="3 13" id="KW-0444">Lipid biosynthesis</keyword>
<feature type="transmembrane region" description="Helical" evidence="14">
    <location>
        <begin position="154"/>
        <end position="175"/>
    </location>
</feature>
<evidence type="ECO:0000256" key="13">
    <source>
        <dbReference type="RuleBase" id="RU000581"/>
    </source>
</evidence>
<sequence>MDFKTDLIWYNVLLLASLHTIGIYGILTFNYLENPMTTLWIICVYVISHLGVTAGAHRLWSHRSYKAKLPLRIFLMICFNACAQNSIYKWVKNHRMHHKYSDTNADPHNTQRGLFFTHIGWIMMKEHPEYIEKSKQIDLSDVTSDPVVAFGEKYFLPLQLIFGFILPSMIPVYLWNDTWSRAIISQAFIRYILTLNAVWSINSIAHALGTRPYNKNIRPADSHFLNYVTTGEGYHNYHHAFPWDYKSAELGTNRINYATIFIDISAKLGLAYDLKCPSVELIKSVILKKGDGTHPMLSQVPKPKSD</sequence>
<keyword evidence="5" id="KW-0479">Metal-binding</keyword>